<gene>
    <name evidence="1" type="ORF">TSUD_194090</name>
</gene>
<organism evidence="1 2">
    <name type="scientific">Trifolium subterraneum</name>
    <name type="common">Subterranean clover</name>
    <dbReference type="NCBI Taxonomy" id="3900"/>
    <lineage>
        <taxon>Eukaryota</taxon>
        <taxon>Viridiplantae</taxon>
        <taxon>Streptophyta</taxon>
        <taxon>Embryophyta</taxon>
        <taxon>Tracheophyta</taxon>
        <taxon>Spermatophyta</taxon>
        <taxon>Magnoliopsida</taxon>
        <taxon>eudicotyledons</taxon>
        <taxon>Gunneridae</taxon>
        <taxon>Pentapetalae</taxon>
        <taxon>rosids</taxon>
        <taxon>fabids</taxon>
        <taxon>Fabales</taxon>
        <taxon>Fabaceae</taxon>
        <taxon>Papilionoideae</taxon>
        <taxon>50 kb inversion clade</taxon>
        <taxon>NPAAA clade</taxon>
        <taxon>Hologalegina</taxon>
        <taxon>IRL clade</taxon>
        <taxon>Trifolieae</taxon>
        <taxon>Trifolium</taxon>
    </lineage>
</organism>
<keyword evidence="2" id="KW-1185">Reference proteome</keyword>
<name>A0A2Z6PAA3_TRISU</name>
<sequence>MSSNLSIPKSEFCIPKLEWVQSAIDWARGAMPWFWFCLVRGALMNLTGGIEGLCTQMFLRLRALIKH</sequence>
<accession>A0A2Z6PAA3</accession>
<dbReference type="AlphaFoldDB" id="A0A2Z6PAA3"/>
<reference evidence="2" key="1">
    <citation type="journal article" date="2017" name="Front. Plant Sci.">
        <title>Climate Clever Clovers: New Paradigm to Reduce the Environmental Footprint of Ruminants by Breeding Low Methanogenic Forages Utilizing Haplotype Variation.</title>
        <authorList>
            <person name="Kaur P."/>
            <person name="Appels R."/>
            <person name="Bayer P.E."/>
            <person name="Keeble-Gagnere G."/>
            <person name="Wang J."/>
            <person name="Hirakawa H."/>
            <person name="Shirasawa K."/>
            <person name="Vercoe P."/>
            <person name="Stefanova K."/>
            <person name="Durmic Z."/>
            <person name="Nichols P."/>
            <person name="Revell C."/>
            <person name="Isobe S.N."/>
            <person name="Edwards D."/>
            <person name="Erskine W."/>
        </authorList>
    </citation>
    <scope>NUCLEOTIDE SEQUENCE [LARGE SCALE GENOMIC DNA]</scope>
    <source>
        <strain evidence="2">cv. Daliak</strain>
    </source>
</reference>
<evidence type="ECO:0000313" key="2">
    <source>
        <dbReference type="Proteomes" id="UP000242715"/>
    </source>
</evidence>
<protein>
    <submittedName>
        <fullName evidence="1">Uncharacterized protein</fullName>
    </submittedName>
</protein>
<dbReference type="EMBL" id="DF974165">
    <property type="protein sequence ID" value="GAU45962.1"/>
    <property type="molecule type" value="Genomic_DNA"/>
</dbReference>
<dbReference type="Proteomes" id="UP000242715">
    <property type="component" value="Unassembled WGS sequence"/>
</dbReference>
<proteinExistence type="predicted"/>
<evidence type="ECO:0000313" key="1">
    <source>
        <dbReference type="EMBL" id="GAU45962.1"/>
    </source>
</evidence>